<feature type="region of interest" description="Disordered" evidence="1">
    <location>
        <begin position="163"/>
        <end position="185"/>
    </location>
</feature>
<evidence type="ECO:0000313" key="3">
    <source>
        <dbReference type="EMBL" id="QTB60833.1"/>
    </source>
</evidence>
<protein>
    <recommendedName>
        <fullName evidence="2">Toxin YqcG C-terminal domain-containing protein</fullName>
    </recommendedName>
</protein>
<proteinExistence type="predicted"/>
<sequence>MSASEREARDNLVASLVAGVAAVSGQNVATATGAGKIEVENNQVSIGRTATGPQNVPQGMGGYFGEQRQKGDGVIADRATALDSTIKPTGSLIYPMPDAKTVGDWITELIPDQLKGLVEYVITAVNSRPGFRKQTVQDAWDKAADGSQSNTKACPTCGKDVAVPPGQGRRDWDVDHQPPWSTRDLSGMTRDQVIDEYNKCTRLECPSCNRSRGAKPAGQ</sequence>
<name>A0A8A4DPU6_BURPE</name>
<feature type="domain" description="Toxin YqcG C-terminal" evidence="2">
    <location>
        <begin position="151"/>
        <end position="214"/>
    </location>
</feature>
<reference evidence="3" key="1">
    <citation type="submission" date="2021-03" db="EMBL/GenBank/DDBJ databases">
        <title>Complete genome of Burkholderia pseudomallei_VBP364.</title>
        <authorList>
            <person name="Balaji V."/>
            <person name="Yamuna B."/>
            <person name="Monisha P."/>
        </authorList>
    </citation>
    <scope>NUCLEOTIDE SEQUENCE</scope>
    <source>
        <strain evidence="3">VBP364</strain>
    </source>
</reference>
<dbReference type="Pfam" id="PF14410">
    <property type="entry name" value="GH-E"/>
    <property type="match status" value="1"/>
</dbReference>
<dbReference type="InterPro" id="IPR026835">
    <property type="entry name" value="YqcG_C"/>
</dbReference>
<dbReference type="AlphaFoldDB" id="A0A8A4DPU6"/>
<gene>
    <name evidence="3" type="ORF">J3D99_23310</name>
</gene>
<evidence type="ECO:0000259" key="2">
    <source>
        <dbReference type="Pfam" id="PF14410"/>
    </source>
</evidence>
<accession>A0A8A4DPU6</accession>
<dbReference type="RefSeq" id="WP_207418664.1">
    <property type="nucleotide sequence ID" value="NZ_CP071755.2"/>
</dbReference>
<dbReference type="EMBL" id="CP071754">
    <property type="protein sequence ID" value="QTB60833.1"/>
    <property type="molecule type" value="Genomic_DNA"/>
</dbReference>
<organism evidence="3">
    <name type="scientific">Burkholderia pseudomallei</name>
    <name type="common">Pseudomonas pseudomallei</name>
    <dbReference type="NCBI Taxonomy" id="28450"/>
    <lineage>
        <taxon>Bacteria</taxon>
        <taxon>Pseudomonadati</taxon>
        <taxon>Pseudomonadota</taxon>
        <taxon>Betaproteobacteria</taxon>
        <taxon>Burkholderiales</taxon>
        <taxon>Burkholderiaceae</taxon>
        <taxon>Burkholderia</taxon>
        <taxon>pseudomallei group</taxon>
    </lineage>
</organism>
<evidence type="ECO:0000256" key="1">
    <source>
        <dbReference type="SAM" id="MobiDB-lite"/>
    </source>
</evidence>